<evidence type="ECO:0000256" key="3">
    <source>
        <dbReference type="ARBA" id="ARBA00023002"/>
    </source>
</evidence>
<dbReference type="SUPFAM" id="SSF52518">
    <property type="entry name" value="Thiamin diphosphate-binding fold (THDP-binding)"/>
    <property type="match status" value="1"/>
</dbReference>
<comment type="caution">
    <text evidence="6">The sequence shown here is derived from an EMBL/GenBank/DDBJ whole genome shotgun (WGS) entry which is preliminary data.</text>
</comment>
<name>A0A315UU39_GAMAF</name>
<dbReference type="PANTHER" id="PTHR23152:SF4">
    <property type="entry name" value="2-OXOADIPATE DEHYDROGENASE COMPLEX COMPONENT E1"/>
    <property type="match status" value="1"/>
</dbReference>
<evidence type="ECO:0000256" key="2">
    <source>
        <dbReference type="ARBA" id="ARBA00006936"/>
    </source>
</evidence>
<dbReference type="GO" id="GO:0045252">
    <property type="term" value="C:oxoglutarate dehydrogenase complex"/>
    <property type="evidence" value="ECO:0007669"/>
    <property type="project" value="TreeGrafter"/>
</dbReference>
<comment type="cofactor">
    <cofactor evidence="1">
        <name>thiamine diphosphate</name>
        <dbReference type="ChEBI" id="CHEBI:58937"/>
    </cofactor>
</comment>
<protein>
    <submittedName>
        <fullName evidence="6">Uncharacterized protein</fullName>
    </submittedName>
</protein>
<evidence type="ECO:0000256" key="5">
    <source>
        <dbReference type="SAM" id="MobiDB-lite"/>
    </source>
</evidence>
<dbReference type="GO" id="GO:0006099">
    <property type="term" value="P:tricarboxylic acid cycle"/>
    <property type="evidence" value="ECO:0007669"/>
    <property type="project" value="TreeGrafter"/>
</dbReference>
<dbReference type="Proteomes" id="UP000250572">
    <property type="component" value="Unassembled WGS sequence"/>
</dbReference>
<dbReference type="InterPro" id="IPR029061">
    <property type="entry name" value="THDP-binding"/>
</dbReference>
<evidence type="ECO:0000313" key="6">
    <source>
        <dbReference type="EMBL" id="PWA14839.1"/>
    </source>
</evidence>
<dbReference type="AlphaFoldDB" id="A0A315UU39"/>
<gene>
    <name evidence="6" type="ORF">CCH79_00020205</name>
</gene>
<evidence type="ECO:0000256" key="4">
    <source>
        <dbReference type="ARBA" id="ARBA00023052"/>
    </source>
</evidence>
<evidence type="ECO:0000256" key="1">
    <source>
        <dbReference type="ARBA" id="ARBA00001964"/>
    </source>
</evidence>
<proteinExistence type="inferred from homology"/>
<evidence type="ECO:0000313" key="7">
    <source>
        <dbReference type="Proteomes" id="UP000250572"/>
    </source>
</evidence>
<comment type="similarity">
    <text evidence="2">Belongs to the alpha-ketoglutarate dehydrogenase family.</text>
</comment>
<dbReference type="GO" id="GO:0004591">
    <property type="term" value="F:oxoglutarate dehydrogenase (succinyl-transferring) activity"/>
    <property type="evidence" value="ECO:0007669"/>
    <property type="project" value="TreeGrafter"/>
</dbReference>
<dbReference type="GO" id="GO:0005739">
    <property type="term" value="C:mitochondrion"/>
    <property type="evidence" value="ECO:0007669"/>
    <property type="project" value="TreeGrafter"/>
</dbReference>
<dbReference type="EMBL" id="NHOQ01002754">
    <property type="protein sequence ID" value="PWA14839.1"/>
    <property type="molecule type" value="Genomic_DNA"/>
</dbReference>
<sequence length="121" mass="12943">MSSSGFFTLDGQPKSMSCPSTGLSEENLNQIGLVASSVPVEDFTIHGGPKRSGTAAASAGRNRPLNALCCCLSRILKGRAEMVRNRTVDWALAEYMALGSLLKEGIHVRLSGQDVERGTFR</sequence>
<reference evidence="6 7" key="1">
    <citation type="journal article" date="2018" name="G3 (Bethesda)">
        <title>A High-Quality Reference Genome for the Invasive Mosquitofish Gambusia affinis Using a Chicago Library.</title>
        <authorList>
            <person name="Hoffberg S.L."/>
            <person name="Troendle N.J."/>
            <person name="Glenn T.C."/>
            <person name="Mahmud O."/>
            <person name="Louha S."/>
            <person name="Chalopin D."/>
            <person name="Bennetzen J.L."/>
            <person name="Mauricio R."/>
        </authorList>
    </citation>
    <scope>NUCLEOTIDE SEQUENCE [LARGE SCALE GENOMIC DNA]</scope>
    <source>
        <strain evidence="6">NE01/NJP1002.9</strain>
        <tissue evidence="6">Muscle</tissue>
    </source>
</reference>
<dbReference type="PANTHER" id="PTHR23152">
    <property type="entry name" value="2-OXOGLUTARATE DEHYDROGENASE"/>
    <property type="match status" value="1"/>
</dbReference>
<organism evidence="6 7">
    <name type="scientific">Gambusia affinis</name>
    <name type="common">Western mosquitofish</name>
    <name type="synonym">Heterandria affinis</name>
    <dbReference type="NCBI Taxonomy" id="33528"/>
    <lineage>
        <taxon>Eukaryota</taxon>
        <taxon>Metazoa</taxon>
        <taxon>Chordata</taxon>
        <taxon>Craniata</taxon>
        <taxon>Vertebrata</taxon>
        <taxon>Euteleostomi</taxon>
        <taxon>Actinopterygii</taxon>
        <taxon>Neopterygii</taxon>
        <taxon>Teleostei</taxon>
        <taxon>Neoteleostei</taxon>
        <taxon>Acanthomorphata</taxon>
        <taxon>Ovalentaria</taxon>
        <taxon>Atherinomorphae</taxon>
        <taxon>Cyprinodontiformes</taxon>
        <taxon>Poeciliidae</taxon>
        <taxon>Poeciliinae</taxon>
        <taxon>Gambusia</taxon>
    </lineage>
</organism>
<keyword evidence="7" id="KW-1185">Reference proteome</keyword>
<dbReference type="InterPro" id="IPR011603">
    <property type="entry name" value="2oxoglutarate_DH_E1"/>
</dbReference>
<keyword evidence="4" id="KW-0786">Thiamine pyrophosphate</keyword>
<dbReference type="Gene3D" id="3.40.50.12470">
    <property type="match status" value="1"/>
</dbReference>
<feature type="region of interest" description="Disordered" evidence="5">
    <location>
        <begin position="1"/>
        <end position="21"/>
    </location>
</feature>
<keyword evidence="3" id="KW-0560">Oxidoreductase</keyword>
<dbReference type="GO" id="GO:0030976">
    <property type="term" value="F:thiamine pyrophosphate binding"/>
    <property type="evidence" value="ECO:0007669"/>
    <property type="project" value="InterPro"/>
</dbReference>
<accession>A0A315UU39</accession>